<dbReference type="Proteomes" id="UP000256919">
    <property type="component" value="Unassembled WGS sequence"/>
</dbReference>
<dbReference type="EMBL" id="QREI01000001">
    <property type="protein sequence ID" value="REE27446.1"/>
    <property type="molecule type" value="Genomic_DNA"/>
</dbReference>
<gene>
    <name evidence="2" type="ORF">DFQ09_101277</name>
</gene>
<evidence type="ECO:0000259" key="1">
    <source>
        <dbReference type="Pfam" id="PF00534"/>
    </source>
</evidence>
<dbReference type="PANTHER" id="PTHR12526:SF627">
    <property type="entry name" value="D-RHAMNOSYLTRANSFERASE WBPZ"/>
    <property type="match status" value="1"/>
</dbReference>
<organism evidence="2 3">
    <name type="scientific">Winogradskyella pacifica</name>
    <dbReference type="NCBI Taxonomy" id="664642"/>
    <lineage>
        <taxon>Bacteria</taxon>
        <taxon>Pseudomonadati</taxon>
        <taxon>Bacteroidota</taxon>
        <taxon>Flavobacteriia</taxon>
        <taxon>Flavobacteriales</taxon>
        <taxon>Flavobacteriaceae</taxon>
        <taxon>Winogradskyella</taxon>
    </lineage>
</organism>
<protein>
    <submittedName>
        <fullName evidence="2">Glycosyltransferase involved in cell wall biosynthesis</fullName>
    </submittedName>
</protein>
<sequence length="342" mass="39657">MKTAIISPSGKFYGSEQTLFNFLSLTNGYDVYIKNEPNGLFEKLKSNTFNHRYFSFNKLSIFYFLFSIKLLYKYKKVYINEAGHSKYIIGLSKLFFWKSFYIHVRLTEDTVLSRWKGIGSNIHLISTSKYIADLLNEHVQVQSVVISSPARAFNENIKWNYKYNDITIKNVGVIGRLTTSKGIHEMKEFFTYLEKNKNENFNFYFYGDVDKTDKNVVAFLNLVESFKHVNVSFEGFVSDKSEMYANIDLVLHFNKEEPLGVIFLEALNQGKPFVGFNSGGIGCIAQNLNLENYMVKDLDNWCADLIAITNKLDINQFQIAREVMLDIYSPQTYCKRIENLIS</sequence>
<dbReference type="Pfam" id="PF00534">
    <property type="entry name" value="Glycos_transf_1"/>
    <property type="match status" value="1"/>
</dbReference>
<dbReference type="InterPro" id="IPR001296">
    <property type="entry name" value="Glyco_trans_1"/>
</dbReference>
<dbReference type="Gene3D" id="3.40.50.2000">
    <property type="entry name" value="Glycogen Phosphorylase B"/>
    <property type="match status" value="2"/>
</dbReference>
<keyword evidence="2" id="KW-0808">Transferase</keyword>
<comment type="caution">
    <text evidence="2">The sequence shown here is derived from an EMBL/GenBank/DDBJ whole genome shotgun (WGS) entry which is preliminary data.</text>
</comment>
<feature type="domain" description="Glycosyl transferase family 1" evidence="1">
    <location>
        <begin position="171"/>
        <end position="287"/>
    </location>
</feature>
<name>A0A3D9N7L5_9FLAO</name>
<proteinExistence type="predicted"/>
<dbReference type="GO" id="GO:0016757">
    <property type="term" value="F:glycosyltransferase activity"/>
    <property type="evidence" value="ECO:0007669"/>
    <property type="project" value="InterPro"/>
</dbReference>
<evidence type="ECO:0000313" key="2">
    <source>
        <dbReference type="EMBL" id="REE27446.1"/>
    </source>
</evidence>
<keyword evidence="3" id="KW-1185">Reference proteome</keyword>
<reference evidence="2 3" key="1">
    <citation type="submission" date="2018-07" db="EMBL/GenBank/DDBJ databases">
        <title>Genomic Encyclopedia of Type Strains, Phase III (KMG-III): the genomes of soil and plant-associated and newly described type strains.</title>
        <authorList>
            <person name="Whitman W."/>
        </authorList>
    </citation>
    <scope>NUCLEOTIDE SEQUENCE [LARGE SCALE GENOMIC DNA]</scope>
    <source>
        <strain evidence="2 3">CECT 7948</strain>
    </source>
</reference>
<evidence type="ECO:0000313" key="3">
    <source>
        <dbReference type="Proteomes" id="UP000256919"/>
    </source>
</evidence>
<dbReference type="OrthoDB" id="9811239at2"/>
<accession>A0A3D9N7L5</accession>
<dbReference type="AlphaFoldDB" id="A0A3D9N7L5"/>
<dbReference type="PANTHER" id="PTHR12526">
    <property type="entry name" value="GLYCOSYLTRANSFERASE"/>
    <property type="match status" value="1"/>
</dbReference>
<dbReference type="SUPFAM" id="SSF53756">
    <property type="entry name" value="UDP-Glycosyltransferase/glycogen phosphorylase"/>
    <property type="match status" value="1"/>
</dbReference>
<dbReference type="RefSeq" id="WP_115807798.1">
    <property type="nucleotide sequence ID" value="NZ_QREI01000001.1"/>
</dbReference>